<reference evidence="1 2" key="1">
    <citation type="submission" date="2015-03" db="EMBL/GenBank/DDBJ databases">
        <title>Draft genome of the nematode, Opisthorchis viverrini.</title>
        <authorList>
            <person name="Mitreva M."/>
        </authorList>
    </citation>
    <scope>NUCLEOTIDE SEQUENCE [LARGE SCALE GENOMIC DNA]</scope>
    <source>
        <strain evidence="1">Khon Kaen</strain>
    </source>
</reference>
<accession>A0A1S8X5H0</accession>
<proteinExistence type="predicted"/>
<dbReference type="Proteomes" id="UP000243686">
    <property type="component" value="Unassembled WGS sequence"/>
</dbReference>
<dbReference type="EMBL" id="KV891926">
    <property type="protein sequence ID" value="OON21979.1"/>
    <property type="molecule type" value="Genomic_DNA"/>
</dbReference>
<protein>
    <submittedName>
        <fullName evidence="1">Uncharacterized protein</fullName>
    </submittedName>
</protein>
<keyword evidence="2" id="KW-1185">Reference proteome</keyword>
<sequence length="254" mass="28236">MTSAGAYQRLKVKLRVINYPAADTFNASDRRQLRNLIVWLEDRIIRALPVDKRLRDIDSADWPSFSQNYLTSLKCPFGEEAGVALCDWLAGKALLLEYKSDDGTVLEPLDVQTGGSESVANGSGDIFSHINIHSTEFKQIVTKLARTLQIPNHPDPVMMFKAVCLLIEQKLSSQSIERAIAEYGTVKIDQLKVPEVCLGFEISDPELRAAAVALRLLNVNEMRRLQDLANAAVVQVQRLTADPKTDEKLGKVGF</sequence>
<dbReference type="AlphaFoldDB" id="A0A1S8X5H0"/>
<evidence type="ECO:0000313" key="2">
    <source>
        <dbReference type="Proteomes" id="UP000243686"/>
    </source>
</evidence>
<gene>
    <name evidence="1" type="ORF">X801_02116</name>
</gene>
<dbReference type="PANTHER" id="PTHR15924">
    <property type="entry name" value="CLE"/>
    <property type="match status" value="1"/>
</dbReference>
<dbReference type="Pfam" id="PF10036">
    <property type="entry name" value="RLL"/>
    <property type="match status" value="1"/>
</dbReference>
<evidence type="ECO:0000313" key="1">
    <source>
        <dbReference type="EMBL" id="OON21979.1"/>
    </source>
</evidence>
<name>A0A1S8X5H0_OPIVI</name>
<organism evidence="1 2">
    <name type="scientific">Opisthorchis viverrini</name>
    <name type="common">Southeast Asian liver fluke</name>
    <dbReference type="NCBI Taxonomy" id="6198"/>
    <lineage>
        <taxon>Eukaryota</taxon>
        <taxon>Metazoa</taxon>
        <taxon>Spiralia</taxon>
        <taxon>Lophotrochozoa</taxon>
        <taxon>Platyhelminthes</taxon>
        <taxon>Trematoda</taxon>
        <taxon>Digenea</taxon>
        <taxon>Opisthorchiida</taxon>
        <taxon>Opisthorchiata</taxon>
        <taxon>Opisthorchiidae</taxon>
        <taxon>Opisthorchis</taxon>
    </lineage>
</organism>
<dbReference type="InterPro" id="IPR019265">
    <property type="entry name" value="RTRAF"/>
</dbReference>